<evidence type="ECO:0000256" key="1">
    <source>
        <dbReference type="ARBA" id="ARBA00004132"/>
    </source>
</evidence>
<dbReference type="GO" id="GO:0030136">
    <property type="term" value="C:clathrin-coated vesicle"/>
    <property type="evidence" value="ECO:0007669"/>
    <property type="project" value="UniProtKB-SubCell"/>
</dbReference>
<dbReference type="GO" id="GO:0072583">
    <property type="term" value="P:clathrin-dependent endocytosis"/>
    <property type="evidence" value="ECO:0007669"/>
    <property type="project" value="InterPro"/>
</dbReference>
<evidence type="ECO:0000256" key="5">
    <source>
        <dbReference type="ARBA" id="ARBA00023034"/>
    </source>
</evidence>
<keyword evidence="7" id="KW-0168">Coated pit</keyword>
<dbReference type="GO" id="GO:0006900">
    <property type="term" value="P:vesicle budding from membrane"/>
    <property type="evidence" value="ECO:0007669"/>
    <property type="project" value="TreeGrafter"/>
</dbReference>
<gene>
    <name evidence="10" type="ORF">K7X08_031351</name>
</gene>
<dbReference type="Gene3D" id="1.25.40.90">
    <property type="match status" value="1"/>
</dbReference>
<evidence type="ECO:0000313" key="10">
    <source>
        <dbReference type="EMBL" id="KAJ8562899.1"/>
    </source>
</evidence>
<keyword evidence="4" id="KW-0254">Endocytosis</keyword>
<keyword evidence="11" id="KW-1185">Reference proteome</keyword>
<dbReference type="GO" id="GO:0000149">
    <property type="term" value="F:SNARE binding"/>
    <property type="evidence" value="ECO:0007669"/>
    <property type="project" value="TreeGrafter"/>
</dbReference>
<dbReference type="GO" id="GO:0005905">
    <property type="term" value="C:clathrin-coated pit"/>
    <property type="evidence" value="ECO:0007669"/>
    <property type="project" value="UniProtKB-SubCell"/>
</dbReference>
<evidence type="ECO:0000256" key="2">
    <source>
        <dbReference type="ARBA" id="ARBA00004555"/>
    </source>
</evidence>
<dbReference type="SUPFAM" id="SSF89009">
    <property type="entry name" value="GAT-like domain"/>
    <property type="match status" value="1"/>
</dbReference>
<dbReference type="GO" id="GO:0005545">
    <property type="term" value="F:1-phosphatidylinositol binding"/>
    <property type="evidence" value="ECO:0007669"/>
    <property type="project" value="InterPro"/>
</dbReference>
<keyword evidence="5" id="KW-0333">Golgi apparatus</keyword>
<dbReference type="InterPro" id="IPR014712">
    <property type="entry name" value="ANTH_dom_sf"/>
</dbReference>
<evidence type="ECO:0000256" key="8">
    <source>
        <dbReference type="ARBA" id="ARBA00023329"/>
    </source>
</evidence>
<dbReference type="PANTHER" id="PTHR22951">
    <property type="entry name" value="CLATHRIN ASSEMBLY PROTEIN"/>
    <property type="match status" value="1"/>
</dbReference>
<dbReference type="PROSITE" id="PS50942">
    <property type="entry name" value="ENTH"/>
    <property type="match status" value="1"/>
</dbReference>
<dbReference type="InterPro" id="IPR048050">
    <property type="entry name" value="ANTH_N_plant"/>
</dbReference>
<dbReference type="AlphaFoldDB" id="A0A9Q1MM62"/>
<evidence type="ECO:0000313" key="11">
    <source>
        <dbReference type="Proteomes" id="UP001152561"/>
    </source>
</evidence>
<organism evidence="10 11">
    <name type="scientific">Anisodus acutangulus</name>
    <dbReference type="NCBI Taxonomy" id="402998"/>
    <lineage>
        <taxon>Eukaryota</taxon>
        <taxon>Viridiplantae</taxon>
        <taxon>Streptophyta</taxon>
        <taxon>Embryophyta</taxon>
        <taxon>Tracheophyta</taxon>
        <taxon>Spermatophyta</taxon>
        <taxon>Magnoliopsida</taxon>
        <taxon>eudicotyledons</taxon>
        <taxon>Gunneridae</taxon>
        <taxon>Pentapetalae</taxon>
        <taxon>asterids</taxon>
        <taxon>lamiids</taxon>
        <taxon>Solanales</taxon>
        <taxon>Solanaceae</taxon>
        <taxon>Solanoideae</taxon>
        <taxon>Hyoscyameae</taxon>
        <taxon>Anisodus</taxon>
    </lineage>
</organism>
<dbReference type="GO" id="GO:0048268">
    <property type="term" value="P:clathrin coat assembly"/>
    <property type="evidence" value="ECO:0007669"/>
    <property type="project" value="InterPro"/>
</dbReference>
<dbReference type="Pfam" id="PF07651">
    <property type="entry name" value="ANTH"/>
    <property type="match status" value="1"/>
</dbReference>
<comment type="subcellular location">
    <subcellularLocation>
        <location evidence="1">Cytoplasmic vesicle</location>
        <location evidence="1">Clathrin-coated vesicle</location>
    </subcellularLocation>
    <subcellularLocation>
        <location evidence="2">Golgi apparatus</location>
    </subcellularLocation>
    <subcellularLocation>
        <location evidence="3">Membrane</location>
        <location evidence="3">Clathrin-coated pit</location>
    </subcellularLocation>
</comment>
<dbReference type="InterPro" id="IPR013809">
    <property type="entry name" value="ENTH"/>
</dbReference>
<sequence length="395" mass="45518">MRLWRKVSGLLKDQNSIWIASLSRRTALRNPDIEAAVIKATSHDEFSMNMKNVDRVFRWLRLSSTNLKPLIWAISIRTEKTKSWIVAIKVLILMHGLYSTRLPCVQRIGRLPFDLSNFEDGYSRTSEMQGINAFIRAYFAYLDKKSNVLLIELEEKRSMMKLNNNNMVVHNLENEEKEKYSMVQDLVLVQKLQTLLDMLLETRPLSDSAIVPLVLEAMDCIMTEIFDVYSRIRFGIACVLSRINSVGKVEAVKVLKIIKKANIQAEELSLYFKFNRDTCVRNAEIFPIVDQIPDEEIKEIEEIINGVSDKSEKNDQMDRAIVIHENLGEKKESENKLKTIITDRWETFDEGNGSYSSAIVKFTPRINPFEDYSVPTSSTNNVPVKPQELPDLISF</sequence>
<evidence type="ECO:0000256" key="4">
    <source>
        <dbReference type="ARBA" id="ARBA00022583"/>
    </source>
</evidence>
<reference evidence="11" key="1">
    <citation type="journal article" date="2023" name="Proc. Natl. Acad. Sci. U.S.A.">
        <title>Genomic and structural basis for evolution of tropane alkaloid biosynthesis.</title>
        <authorList>
            <person name="Wanga Y.-J."/>
            <person name="Taina T."/>
            <person name="Yua J.-Y."/>
            <person name="Lia J."/>
            <person name="Xua B."/>
            <person name="Chenc J."/>
            <person name="D'Auriad J.C."/>
            <person name="Huanga J.-P."/>
            <person name="Huanga S.-X."/>
        </authorList>
    </citation>
    <scope>NUCLEOTIDE SEQUENCE [LARGE SCALE GENOMIC DNA]</scope>
    <source>
        <strain evidence="11">cv. KIB-2019</strain>
    </source>
</reference>
<evidence type="ECO:0000256" key="6">
    <source>
        <dbReference type="ARBA" id="ARBA00023136"/>
    </source>
</evidence>
<dbReference type="OrthoDB" id="682511at2759"/>
<keyword evidence="6" id="KW-0472">Membrane</keyword>
<dbReference type="GO" id="GO:0005794">
    <property type="term" value="C:Golgi apparatus"/>
    <property type="evidence" value="ECO:0007669"/>
    <property type="project" value="UniProtKB-SubCell"/>
</dbReference>
<dbReference type="PANTHER" id="PTHR22951:SF111">
    <property type="entry name" value="ENTH DOMAIN-CONTAINING PROTEIN"/>
    <property type="match status" value="1"/>
</dbReference>
<evidence type="ECO:0000256" key="7">
    <source>
        <dbReference type="ARBA" id="ARBA00023176"/>
    </source>
</evidence>
<dbReference type="Proteomes" id="UP001152561">
    <property type="component" value="Unassembled WGS sequence"/>
</dbReference>
<evidence type="ECO:0000256" key="3">
    <source>
        <dbReference type="ARBA" id="ARBA00004600"/>
    </source>
</evidence>
<comment type="caution">
    <text evidence="10">The sequence shown here is derived from an EMBL/GenBank/DDBJ whole genome shotgun (WGS) entry which is preliminary data.</text>
</comment>
<dbReference type="InterPro" id="IPR008942">
    <property type="entry name" value="ENTH_VHS"/>
</dbReference>
<dbReference type="FunFam" id="1.25.40.90:FF:000027">
    <property type="entry name" value="Putative clathrin assembly protein"/>
    <property type="match status" value="1"/>
</dbReference>
<accession>A0A9Q1MM62</accession>
<dbReference type="GO" id="GO:0005546">
    <property type="term" value="F:phosphatidylinositol-4,5-bisphosphate binding"/>
    <property type="evidence" value="ECO:0007669"/>
    <property type="project" value="TreeGrafter"/>
</dbReference>
<dbReference type="InterPro" id="IPR045192">
    <property type="entry name" value="AP180-like"/>
</dbReference>
<dbReference type="GO" id="GO:0032050">
    <property type="term" value="F:clathrin heavy chain binding"/>
    <property type="evidence" value="ECO:0007669"/>
    <property type="project" value="TreeGrafter"/>
</dbReference>
<dbReference type="InterPro" id="IPR011417">
    <property type="entry name" value="ANTH_dom"/>
</dbReference>
<dbReference type="CDD" id="cd16987">
    <property type="entry name" value="ANTH_N_AP180_plant"/>
    <property type="match status" value="1"/>
</dbReference>
<dbReference type="SUPFAM" id="SSF48464">
    <property type="entry name" value="ENTH/VHS domain"/>
    <property type="match status" value="1"/>
</dbReference>
<dbReference type="EMBL" id="JAJAGQ010000005">
    <property type="protein sequence ID" value="KAJ8562899.1"/>
    <property type="molecule type" value="Genomic_DNA"/>
</dbReference>
<proteinExistence type="predicted"/>
<evidence type="ECO:0000259" key="9">
    <source>
        <dbReference type="PROSITE" id="PS50942"/>
    </source>
</evidence>
<feature type="domain" description="ENTH" evidence="9">
    <location>
        <begin position="25"/>
        <end position="156"/>
    </location>
</feature>
<keyword evidence="8" id="KW-0968">Cytoplasmic vesicle</keyword>
<protein>
    <recommendedName>
        <fullName evidence="9">ENTH domain-containing protein</fullName>
    </recommendedName>
</protein>
<name>A0A9Q1MM62_9SOLA</name>
<dbReference type="Gene3D" id="1.20.58.150">
    <property type="entry name" value="ANTH domain"/>
    <property type="match status" value="1"/>
</dbReference>